<name>A0ABT8ZPI5_9SPHN</name>
<dbReference type="Gene3D" id="3.40.50.720">
    <property type="entry name" value="NAD(P)-binding Rossmann-like Domain"/>
    <property type="match status" value="2"/>
</dbReference>
<dbReference type="EMBL" id="JAUQOM010000008">
    <property type="protein sequence ID" value="MDO7836358.1"/>
    <property type="molecule type" value="Genomic_DNA"/>
</dbReference>
<dbReference type="SUPFAM" id="SSF51735">
    <property type="entry name" value="NAD(P)-binding Rossmann-fold domains"/>
    <property type="match status" value="1"/>
</dbReference>
<proteinExistence type="inferred from homology"/>
<dbReference type="EC" id="1.1.1.-" evidence="5"/>
<dbReference type="InterPro" id="IPR029753">
    <property type="entry name" value="D-isomer_DH_CS"/>
</dbReference>
<comment type="similarity">
    <text evidence="2">Belongs to the D-isomer specific 2-hydroxyacid dehydrogenase family.</text>
</comment>
<gene>
    <name evidence="5" type="ORF">Q4610_15010</name>
</gene>
<accession>A0ABT8ZPI5</accession>
<dbReference type="RefSeq" id="WP_304536780.1">
    <property type="nucleotide sequence ID" value="NZ_JAUQOM010000008.1"/>
</dbReference>
<dbReference type="PROSITE" id="PS00671">
    <property type="entry name" value="D_2_HYDROXYACID_DH_3"/>
    <property type="match status" value="1"/>
</dbReference>
<evidence type="ECO:0000313" key="5">
    <source>
        <dbReference type="EMBL" id="MDO7836358.1"/>
    </source>
</evidence>
<keyword evidence="6" id="KW-1185">Reference proteome</keyword>
<dbReference type="Pfam" id="PF00389">
    <property type="entry name" value="2-Hacid_dh"/>
    <property type="match status" value="1"/>
</dbReference>
<reference evidence="5" key="1">
    <citation type="submission" date="2023-07" db="EMBL/GenBank/DDBJ databases">
        <title>Bacterial whole genome sequence for Sphingobium sp. HBC34.</title>
        <authorList>
            <person name="Le V."/>
            <person name="Ko S.-R."/>
            <person name="Ahn C.-Y."/>
            <person name="Oh H.-M."/>
        </authorList>
    </citation>
    <scope>NUCLEOTIDE SEQUENCE</scope>
    <source>
        <strain evidence="5">HBC34</strain>
    </source>
</reference>
<dbReference type="CDD" id="cd05301">
    <property type="entry name" value="GDH"/>
    <property type="match status" value="1"/>
</dbReference>
<dbReference type="PANTHER" id="PTHR10996">
    <property type="entry name" value="2-HYDROXYACID DEHYDROGENASE-RELATED"/>
    <property type="match status" value="1"/>
</dbReference>
<dbReference type="InterPro" id="IPR006139">
    <property type="entry name" value="D-isomer_2_OHA_DH_cat_dom"/>
</dbReference>
<evidence type="ECO:0000256" key="1">
    <source>
        <dbReference type="ARBA" id="ARBA00023002"/>
    </source>
</evidence>
<sequence>MKRPRILLTRRWPDAVEQRLARDYDMVVDSADRPLSARQLRAAMSAFDALCPTVSDRIDTAILSVPNACVRMIGNFGVGTDNIDLEAARHAGIAVSNTPGVLTEATADIALLLLLTAARRGGEGERELRAGAWSGWRPTHLLGMELSGKRLGLVGFGRIAQAVARRARHGFGMAIHYYNRSPADPAVEKELGATRHVDLDTLLASTDIVSLHVPGGAETHHLIDARRLALLRSDAILINTARGTVIDEAALADALANRTIAAAGLDVYEREPAVHPALLRQDNAVLLPHLGSATIETRSAMGHKVADNLDAFFGGRPLPDPVISPPSA</sequence>
<dbReference type="InterPro" id="IPR036291">
    <property type="entry name" value="NAD(P)-bd_dom_sf"/>
</dbReference>
<evidence type="ECO:0000259" key="3">
    <source>
        <dbReference type="Pfam" id="PF00389"/>
    </source>
</evidence>
<protein>
    <submittedName>
        <fullName evidence="5">D-glycerate dehydrogenase</fullName>
        <ecNumber evidence="5">1.1.1.-</ecNumber>
    </submittedName>
</protein>
<dbReference type="GO" id="GO:0016491">
    <property type="term" value="F:oxidoreductase activity"/>
    <property type="evidence" value="ECO:0007669"/>
    <property type="project" value="UniProtKB-KW"/>
</dbReference>
<keyword evidence="1 2" id="KW-0560">Oxidoreductase</keyword>
<dbReference type="Proteomes" id="UP001176471">
    <property type="component" value="Unassembled WGS sequence"/>
</dbReference>
<organism evidence="5 6">
    <name type="scientific">Sphingobium cyanobacteriorum</name>
    <dbReference type="NCBI Taxonomy" id="3063954"/>
    <lineage>
        <taxon>Bacteria</taxon>
        <taxon>Pseudomonadati</taxon>
        <taxon>Pseudomonadota</taxon>
        <taxon>Alphaproteobacteria</taxon>
        <taxon>Sphingomonadales</taxon>
        <taxon>Sphingomonadaceae</taxon>
        <taxon>Sphingobium</taxon>
    </lineage>
</organism>
<evidence type="ECO:0000259" key="4">
    <source>
        <dbReference type="Pfam" id="PF02826"/>
    </source>
</evidence>
<dbReference type="SUPFAM" id="SSF52283">
    <property type="entry name" value="Formate/glycerate dehydrogenase catalytic domain-like"/>
    <property type="match status" value="1"/>
</dbReference>
<evidence type="ECO:0000313" key="6">
    <source>
        <dbReference type="Proteomes" id="UP001176471"/>
    </source>
</evidence>
<dbReference type="InterPro" id="IPR050223">
    <property type="entry name" value="D-isomer_2-hydroxyacid_DH"/>
</dbReference>
<dbReference type="InterPro" id="IPR006140">
    <property type="entry name" value="D-isomer_DH_NAD-bd"/>
</dbReference>
<evidence type="ECO:0000256" key="2">
    <source>
        <dbReference type="RuleBase" id="RU003719"/>
    </source>
</evidence>
<comment type="caution">
    <text evidence="5">The sequence shown here is derived from an EMBL/GenBank/DDBJ whole genome shotgun (WGS) entry which is preliminary data.</text>
</comment>
<dbReference type="Pfam" id="PF02826">
    <property type="entry name" value="2-Hacid_dh_C"/>
    <property type="match status" value="1"/>
</dbReference>
<feature type="domain" description="D-isomer specific 2-hydroxyacid dehydrogenase catalytic" evidence="3">
    <location>
        <begin position="15"/>
        <end position="322"/>
    </location>
</feature>
<feature type="domain" description="D-isomer specific 2-hydroxyacid dehydrogenase NAD-binding" evidence="4">
    <location>
        <begin position="112"/>
        <end position="291"/>
    </location>
</feature>
<dbReference type="PANTHER" id="PTHR10996:SF283">
    <property type="entry name" value="GLYOXYLATE_HYDROXYPYRUVATE REDUCTASE B"/>
    <property type="match status" value="1"/>
</dbReference>